<keyword evidence="2" id="KW-0964">Secreted</keyword>
<evidence type="ECO:0000313" key="5">
    <source>
        <dbReference type="Proteomes" id="UP000254925"/>
    </source>
</evidence>
<dbReference type="InterPro" id="IPR018511">
    <property type="entry name" value="Hemolysin-typ_Ca-bd_CS"/>
</dbReference>
<keyword evidence="5" id="KW-1185">Reference proteome</keyword>
<name>A0A370HA24_9HYPH</name>
<evidence type="ECO:0000256" key="1">
    <source>
        <dbReference type="ARBA" id="ARBA00004613"/>
    </source>
</evidence>
<dbReference type="Gene3D" id="2.60.120.200">
    <property type="match status" value="1"/>
</dbReference>
<organism evidence="4 5">
    <name type="scientific">Microvirga subterranea</name>
    <dbReference type="NCBI Taxonomy" id="186651"/>
    <lineage>
        <taxon>Bacteria</taxon>
        <taxon>Pseudomonadati</taxon>
        <taxon>Pseudomonadota</taxon>
        <taxon>Alphaproteobacteria</taxon>
        <taxon>Hyphomicrobiales</taxon>
        <taxon>Methylobacteriaceae</taxon>
        <taxon>Microvirga</taxon>
    </lineage>
</organism>
<evidence type="ECO:0000313" key="4">
    <source>
        <dbReference type="EMBL" id="RDI53654.1"/>
    </source>
</evidence>
<protein>
    <submittedName>
        <fullName evidence="4">Hemolysin type calcium-binding protein</fullName>
    </submittedName>
</protein>
<gene>
    <name evidence="4" type="ORF">DES45_11377</name>
</gene>
<dbReference type="GO" id="GO:0005509">
    <property type="term" value="F:calcium ion binding"/>
    <property type="evidence" value="ECO:0007669"/>
    <property type="project" value="InterPro"/>
</dbReference>
<dbReference type="Gene3D" id="2.150.10.10">
    <property type="entry name" value="Serralysin-like metalloprotease, C-terminal"/>
    <property type="match status" value="1"/>
</dbReference>
<accession>A0A370HA24</accession>
<dbReference type="InterPro" id="IPR050557">
    <property type="entry name" value="RTX_toxin/Mannuronan_C5-epim"/>
</dbReference>
<dbReference type="SUPFAM" id="SSF51120">
    <property type="entry name" value="beta-Roll"/>
    <property type="match status" value="1"/>
</dbReference>
<feature type="region of interest" description="Disordered" evidence="3">
    <location>
        <begin position="61"/>
        <end position="95"/>
    </location>
</feature>
<sequence length="268" mass="27514">VWLDGQQVVNYSGAVGYTDQSTTHWNMGIYRSSPAGGETIAYNVKGLDLSYGSSATAANHGTPTFSGTTQAGPTATSTPNGTTAGTDPGKVLKGGSAGDSLAGTAGNDKIYGYAGKDTILGNDGDDNLSGGNGNDHLKGEKGNDYLNGGIGNDYLYGGAGADIFSFNARPGPTNVDHIAGFNPQQDSIYLDNGVFNKLGGGSRSAPGALSKDFFTIGEKAKDANDHVIYDKAKGILYYDADGSGHGEAVAFATIGKNLKMTHADFFVI</sequence>
<dbReference type="PRINTS" id="PR00313">
    <property type="entry name" value="CABNDNGRPT"/>
</dbReference>
<dbReference type="OrthoDB" id="5380561at2"/>
<dbReference type="EMBL" id="QQBB01000013">
    <property type="protein sequence ID" value="RDI53654.1"/>
    <property type="molecule type" value="Genomic_DNA"/>
</dbReference>
<dbReference type="InterPro" id="IPR001343">
    <property type="entry name" value="Hemolysn_Ca-bd"/>
</dbReference>
<comment type="caution">
    <text evidence="4">The sequence shown here is derived from an EMBL/GenBank/DDBJ whole genome shotgun (WGS) entry which is preliminary data.</text>
</comment>
<dbReference type="PANTHER" id="PTHR38340:SF1">
    <property type="entry name" value="S-LAYER PROTEIN"/>
    <property type="match status" value="1"/>
</dbReference>
<dbReference type="Pfam" id="PF00353">
    <property type="entry name" value="HemolysinCabind"/>
    <property type="match status" value="2"/>
</dbReference>
<reference evidence="4 5" key="1">
    <citation type="submission" date="2018-07" db="EMBL/GenBank/DDBJ databases">
        <title>Genomic Encyclopedia of Type Strains, Phase IV (KMG-IV): sequencing the most valuable type-strain genomes for metagenomic binning, comparative biology and taxonomic classification.</title>
        <authorList>
            <person name="Goeker M."/>
        </authorList>
    </citation>
    <scope>NUCLEOTIDE SEQUENCE [LARGE SCALE GENOMIC DNA]</scope>
    <source>
        <strain evidence="4 5">DSM 14364</strain>
    </source>
</reference>
<comment type="subcellular location">
    <subcellularLocation>
        <location evidence="1">Secreted</location>
    </subcellularLocation>
</comment>
<dbReference type="PANTHER" id="PTHR38340">
    <property type="entry name" value="S-LAYER PROTEIN"/>
    <property type="match status" value="1"/>
</dbReference>
<feature type="non-terminal residue" evidence="4">
    <location>
        <position position="1"/>
    </location>
</feature>
<dbReference type="PROSITE" id="PS00330">
    <property type="entry name" value="HEMOLYSIN_CALCIUM"/>
    <property type="match status" value="2"/>
</dbReference>
<feature type="compositionally biased region" description="Polar residues" evidence="3">
    <location>
        <begin position="61"/>
        <end position="85"/>
    </location>
</feature>
<evidence type="ECO:0000256" key="3">
    <source>
        <dbReference type="SAM" id="MobiDB-lite"/>
    </source>
</evidence>
<dbReference type="RefSeq" id="WP_147282475.1">
    <property type="nucleotide sequence ID" value="NZ_QQBB01000013.1"/>
</dbReference>
<evidence type="ECO:0000256" key="2">
    <source>
        <dbReference type="ARBA" id="ARBA00022525"/>
    </source>
</evidence>
<dbReference type="GO" id="GO:0005576">
    <property type="term" value="C:extracellular region"/>
    <property type="evidence" value="ECO:0007669"/>
    <property type="project" value="UniProtKB-SubCell"/>
</dbReference>
<dbReference type="InterPro" id="IPR011049">
    <property type="entry name" value="Serralysin-like_metalloprot_C"/>
</dbReference>
<proteinExistence type="predicted"/>
<dbReference type="AlphaFoldDB" id="A0A370HA24"/>
<dbReference type="Proteomes" id="UP000254925">
    <property type="component" value="Unassembled WGS sequence"/>
</dbReference>